<comment type="caution">
    <text evidence="2">The sequence shown here is derived from an EMBL/GenBank/DDBJ whole genome shotgun (WGS) entry which is preliminary data.</text>
</comment>
<evidence type="ECO:0000313" key="2">
    <source>
        <dbReference type="EMBL" id="MBB2493889.1"/>
    </source>
</evidence>
<keyword evidence="1" id="KW-0732">Signal</keyword>
<dbReference type="SUPFAM" id="SSF53850">
    <property type="entry name" value="Periplasmic binding protein-like II"/>
    <property type="match status" value="1"/>
</dbReference>
<dbReference type="AlphaFoldDB" id="A0A7W4Q8R2"/>
<proteinExistence type="predicted"/>
<sequence length="306" mass="33620">MRLLRPCAEPGRTAGPYPRCLAVLLALCLWAAPALAEETWVVTVAELPGLANANGSGPLVDVVQALGREMPGVRLQIRSVPFARGLLLVQQGRADLHLPFLHHLAPPPSLRYGSERLGQARFALYSRRNQPLSRAEVLDPRWQLTPERLAASGLSPAQQSRLGSLLGNSWRLEQLQALVGPQAGLPALAYPYQVETDRAHVPLLGFPALPGNSVHNSLEKLMRGRIQGYVLAALDVEPAIDKLGLRGQLRAVLFDDYPTTWLVADTAQGALVDQQFSAALRRLKARGEYDRLAPVFIEQMQWQPWP</sequence>
<dbReference type="Proteomes" id="UP000542720">
    <property type="component" value="Unassembled WGS sequence"/>
</dbReference>
<protein>
    <recommendedName>
        <fullName evidence="4">ABC transporter substrate-binding protein</fullName>
    </recommendedName>
</protein>
<name>A0A7W4Q8R2_9GAMM</name>
<evidence type="ECO:0008006" key="4">
    <source>
        <dbReference type="Google" id="ProtNLM"/>
    </source>
</evidence>
<dbReference type="EMBL" id="JACJUD010000001">
    <property type="protein sequence ID" value="MBB2493889.1"/>
    <property type="molecule type" value="Genomic_DNA"/>
</dbReference>
<organism evidence="2 3">
    <name type="scientific">Aquipseudomonas ullengensis</name>
    <dbReference type="NCBI Taxonomy" id="2759166"/>
    <lineage>
        <taxon>Bacteria</taxon>
        <taxon>Pseudomonadati</taxon>
        <taxon>Pseudomonadota</taxon>
        <taxon>Gammaproteobacteria</taxon>
        <taxon>Pseudomonadales</taxon>
        <taxon>Pseudomonadaceae</taxon>
        <taxon>Aquipseudomonas</taxon>
    </lineage>
</organism>
<evidence type="ECO:0000313" key="3">
    <source>
        <dbReference type="Proteomes" id="UP000542720"/>
    </source>
</evidence>
<reference evidence="2 3" key="1">
    <citation type="submission" date="2020-08" db="EMBL/GenBank/DDBJ databases">
        <authorList>
            <person name="Kim C.M."/>
        </authorList>
    </citation>
    <scope>NUCLEOTIDE SEQUENCE [LARGE SCALE GENOMIC DNA]</scope>
    <source>
        <strain evidence="2 3">UL070</strain>
    </source>
</reference>
<dbReference type="RefSeq" id="WP_183087451.1">
    <property type="nucleotide sequence ID" value="NZ_JACJUD010000001.1"/>
</dbReference>
<keyword evidence="3" id="KW-1185">Reference proteome</keyword>
<feature type="chain" id="PRO_5030988037" description="ABC transporter substrate-binding protein" evidence="1">
    <location>
        <begin position="37"/>
        <end position="306"/>
    </location>
</feature>
<feature type="signal peptide" evidence="1">
    <location>
        <begin position="1"/>
        <end position="36"/>
    </location>
</feature>
<accession>A0A7W4Q8R2</accession>
<evidence type="ECO:0000256" key="1">
    <source>
        <dbReference type="SAM" id="SignalP"/>
    </source>
</evidence>
<gene>
    <name evidence="2" type="ORF">H3H51_02590</name>
</gene>